<comment type="caution">
    <text evidence="1">The sequence shown here is derived from an EMBL/GenBank/DDBJ whole genome shotgun (WGS) entry which is preliminary data.</text>
</comment>
<evidence type="ECO:0000313" key="2">
    <source>
        <dbReference type="Proteomes" id="UP001143856"/>
    </source>
</evidence>
<evidence type="ECO:0000313" key="1">
    <source>
        <dbReference type="EMBL" id="KAJ2970263.1"/>
    </source>
</evidence>
<proteinExistence type="predicted"/>
<dbReference type="Proteomes" id="UP001143856">
    <property type="component" value="Unassembled WGS sequence"/>
</dbReference>
<protein>
    <submittedName>
        <fullName evidence="1">Uncharacterized protein</fullName>
    </submittedName>
</protein>
<dbReference type="EMBL" id="JAPDGR010003723">
    <property type="protein sequence ID" value="KAJ2970263.1"/>
    <property type="molecule type" value="Genomic_DNA"/>
</dbReference>
<reference evidence="1" key="1">
    <citation type="submission" date="2022-10" db="EMBL/GenBank/DDBJ databases">
        <title>Genome Sequence of Xylaria curta.</title>
        <authorList>
            <person name="Buettner E."/>
        </authorList>
    </citation>
    <scope>NUCLEOTIDE SEQUENCE</scope>
    <source>
        <strain evidence="1">Babe10</strain>
    </source>
</reference>
<accession>A0ACC1MVP4</accession>
<sequence>MALLTWEEMRALNDRHPEAGITFMKAYDYFEAPEPAQTSLTAARAKEFGMKGFRFHAKDELPEGVQLGYEYDTWCLNPMVYCAFLLRRFAYRGGRIIKREIRDPLEVFEMKDLAPFDALINASGIGFGDHDIFITTGQTCLVANPCPATITRLNADGTLSFNVSRNFEGGTVIGGTKIPNDWNPNPSLELREKLLSNFAAMYPDILGPDGKFTVIRDIVGRRPTRKGAGIHELLLEDAPDLLKHELLDLTDVLQALLAALALSNLALNPDLLEQAPHPPLPPRLRRAIPTQASCLLSFVSRPRARPYCHDTQVISASVCLRLGAWAPAIRQMPT</sequence>
<keyword evidence="2" id="KW-1185">Reference proteome</keyword>
<name>A0ACC1MVP4_9PEZI</name>
<gene>
    <name evidence="1" type="ORF">NUW58_g9749</name>
</gene>
<organism evidence="1 2">
    <name type="scientific">Xylaria curta</name>
    <dbReference type="NCBI Taxonomy" id="42375"/>
    <lineage>
        <taxon>Eukaryota</taxon>
        <taxon>Fungi</taxon>
        <taxon>Dikarya</taxon>
        <taxon>Ascomycota</taxon>
        <taxon>Pezizomycotina</taxon>
        <taxon>Sordariomycetes</taxon>
        <taxon>Xylariomycetidae</taxon>
        <taxon>Xylariales</taxon>
        <taxon>Xylariaceae</taxon>
        <taxon>Xylaria</taxon>
    </lineage>
</organism>